<protein>
    <submittedName>
        <fullName evidence="2">Uncharacterized protein</fullName>
    </submittedName>
</protein>
<evidence type="ECO:0000313" key="2">
    <source>
        <dbReference type="EMBL" id="GFR46809.1"/>
    </source>
</evidence>
<organism evidence="2 3">
    <name type="scientific">Astrephomene gubernaculifera</name>
    <dbReference type="NCBI Taxonomy" id="47775"/>
    <lineage>
        <taxon>Eukaryota</taxon>
        <taxon>Viridiplantae</taxon>
        <taxon>Chlorophyta</taxon>
        <taxon>core chlorophytes</taxon>
        <taxon>Chlorophyceae</taxon>
        <taxon>CS clade</taxon>
        <taxon>Chlamydomonadales</taxon>
        <taxon>Astrephomenaceae</taxon>
        <taxon>Astrephomene</taxon>
    </lineage>
</organism>
<proteinExistence type="predicted"/>
<evidence type="ECO:0000313" key="3">
    <source>
        <dbReference type="Proteomes" id="UP001054857"/>
    </source>
</evidence>
<gene>
    <name evidence="2" type="ORF">Agub_g8442</name>
</gene>
<feature type="non-terminal residue" evidence="2">
    <location>
        <position position="249"/>
    </location>
</feature>
<feature type="region of interest" description="Disordered" evidence="1">
    <location>
        <begin position="31"/>
        <end position="104"/>
    </location>
</feature>
<dbReference type="EMBL" id="BMAR01000015">
    <property type="protein sequence ID" value="GFR46809.1"/>
    <property type="molecule type" value="Genomic_DNA"/>
</dbReference>
<sequence length="249" mass="26826">QAARQQPGQLAGYPNAATAAAVAAVAALHAQQGQAPVGYQQQQQAYNLAQQQQQQQQQKPQQPPLQQQQPPQPQQQQPQQQPAAATVTGAAGQAAAAPAMLPHHPQLPPSTRFIMAVPMHWAQRLGNAAQVNDNYQYPIFQVELQREGGIKARQGPAGLSDHLYAAFTKNQYVNMVRPVGAEELTAQQGLLAAEVVFEVAMVTDYKESVTVFNLIVQEVHRSKGAALEIEVPGLQGFSLVIWPAALKTG</sequence>
<evidence type="ECO:0000256" key="1">
    <source>
        <dbReference type="SAM" id="MobiDB-lite"/>
    </source>
</evidence>
<reference evidence="2 3" key="1">
    <citation type="journal article" date="2021" name="Sci. Rep.">
        <title>Genome sequencing of the multicellular alga Astrephomene provides insights into convergent evolution of germ-soma differentiation.</title>
        <authorList>
            <person name="Yamashita S."/>
            <person name="Yamamoto K."/>
            <person name="Matsuzaki R."/>
            <person name="Suzuki S."/>
            <person name="Yamaguchi H."/>
            <person name="Hirooka S."/>
            <person name="Minakuchi Y."/>
            <person name="Miyagishima S."/>
            <person name="Kawachi M."/>
            <person name="Toyoda A."/>
            <person name="Nozaki H."/>
        </authorList>
    </citation>
    <scope>NUCLEOTIDE SEQUENCE [LARGE SCALE GENOMIC DNA]</scope>
    <source>
        <strain evidence="2 3">NIES-4017</strain>
    </source>
</reference>
<dbReference type="Proteomes" id="UP001054857">
    <property type="component" value="Unassembled WGS sequence"/>
</dbReference>
<name>A0AAD3DTE9_9CHLO</name>
<comment type="caution">
    <text evidence="2">The sequence shown here is derived from an EMBL/GenBank/DDBJ whole genome shotgun (WGS) entry which is preliminary data.</text>
</comment>
<keyword evidence="3" id="KW-1185">Reference proteome</keyword>
<accession>A0AAD3DTE9</accession>
<feature type="non-terminal residue" evidence="2">
    <location>
        <position position="1"/>
    </location>
</feature>
<dbReference type="AlphaFoldDB" id="A0AAD3DTE9"/>